<dbReference type="EMBL" id="CP045503">
    <property type="protein sequence ID" value="QPG59651.1"/>
    <property type="molecule type" value="Genomic_DNA"/>
</dbReference>
<evidence type="ECO:0000313" key="3">
    <source>
        <dbReference type="Proteomes" id="UP000316416"/>
    </source>
</evidence>
<dbReference type="RefSeq" id="WP_142873918.1">
    <property type="nucleotide sequence ID" value="NZ_CP045503.2"/>
</dbReference>
<proteinExistence type="predicted"/>
<organism evidence="2 3">
    <name type="scientific">Shewanella eurypsychrophilus</name>
    <dbReference type="NCBI Taxonomy" id="2593656"/>
    <lineage>
        <taxon>Bacteria</taxon>
        <taxon>Pseudomonadati</taxon>
        <taxon>Pseudomonadota</taxon>
        <taxon>Gammaproteobacteria</taxon>
        <taxon>Alteromonadales</taxon>
        <taxon>Shewanellaceae</taxon>
        <taxon>Shewanella</taxon>
    </lineage>
</organism>
<dbReference type="InterPro" id="IPR058248">
    <property type="entry name" value="Lxx211020-like"/>
</dbReference>
<dbReference type="SUPFAM" id="SSF110087">
    <property type="entry name" value="DR1885-like metal-binding protein"/>
    <property type="match status" value="1"/>
</dbReference>
<reference evidence="2" key="1">
    <citation type="submission" date="2021-07" db="EMBL/GenBank/DDBJ databases">
        <title>Shewanella sp. YLB-07 whole genome sequence.</title>
        <authorList>
            <person name="Yu L."/>
        </authorList>
    </citation>
    <scope>NUCLEOTIDE SEQUENCE</scope>
    <source>
        <strain evidence="2">YLB-08</strain>
    </source>
</reference>
<evidence type="ECO:0000256" key="1">
    <source>
        <dbReference type="SAM" id="SignalP"/>
    </source>
</evidence>
<feature type="signal peptide" evidence="1">
    <location>
        <begin position="1"/>
        <end position="28"/>
    </location>
</feature>
<keyword evidence="1" id="KW-0732">Signal</keyword>
<accession>A0ABX6VDK4</accession>
<dbReference type="Pfam" id="PF04314">
    <property type="entry name" value="PCuAC"/>
    <property type="match status" value="1"/>
</dbReference>
<dbReference type="Proteomes" id="UP000316416">
    <property type="component" value="Chromosome"/>
</dbReference>
<protein>
    <submittedName>
        <fullName evidence="2">Copper chaperone PCu(A)C</fullName>
    </submittedName>
</protein>
<gene>
    <name evidence="2" type="ORF">FM038_021425</name>
</gene>
<dbReference type="InterPro" id="IPR007410">
    <property type="entry name" value="LpqE-like"/>
</dbReference>
<dbReference type="PANTHER" id="PTHR36302">
    <property type="entry name" value="BLR7088 PROTEIN"/>
    <property type="match status" value="1"/>
</dbReference>
<name>A0ABX6VDK4_9GAMM</name>
<sequence length="159" mass="17563">MEFKTLKQIFKHMFNFVLLCSASFSAMANVVLVDGQVRAMPPSVPNSAAYLSLENHGPEIQLIAVEADFVKDAQLHTIIEEDGMVKMREVESFTIPQHGTLTLSESGQHIMLLGLKQPLVSGESVKLTLKFDDGSELPVSLMVSKQAMTKAEGHDHHHH</sequence>
<dbReference type="PANTHER" id="PTHR36302:SF1">
    <property type="entry name" value="COPPER CHAPERONE PCU(A)C"/>
    <property type="match status" value="1"/>
</dbReference>
<evidence type="ECO:0000313" key="2">
    <source>
        <dbReference type="EMBL" id="QPG59651.1"/>
    </source>
</evidence>
<keyword evidence="3" id="KW-1185">Reference proteome</keyword>
<dbReference type="InterPro" id="IPR036182">
    <property type="entry name" value="PCuAC_sf"/>
</dbReference>
<feature type="chain" id="PRO_5045383632" evidence="1">
    <location>
        <begin position="29"/>
        <end position="159"/>
    </location>
</feature>
<dbReference type="Gene3D" id="2.60.40.1890">
    <property type="entry name" value="PCu(A)C copper chaperone"/>
    <property type="match status" value="1"/>
</dbReference>